<evidence type="ECO:0000313" key="3">
    <source>
        <dbReference type="EMBL" id="CAF1064544.1"/>
    </source>
</evidence>
<evidence type="ECO:0000313" key="4">
    <source>
        <dbReference type="EMBL" id="CAF3598962.1"/>
    </source>
</evidence>
<protein>
    <submittedName>
        <fullName evidence="3">Uncharacterized protein</fullName>
    </submittedName>
</protein>
<sequence length="148" mass="15883">MASLFRNSRFMLTHASCIRRAAGTTSTSSGTPSTQPSGASGNLSQASRSADGTDMAMRDAEQRGTLNDPNKPKPAGESSHTPQVGTSLNTWGKIGFGVILAISSYFIYINYIKNPEFSKSLKLSKEASKRDAHEQQSVDRDAASSKKH</sequence>
<feature type="compositionally biased region" description="Basic and acidic residues" evidence="1">
    <location>
        <begin position="123"/>
        <end position="148"/>
    </location>
</feature>
<dbReference type="EMBL" id="CAJNOG010000196">
    <property type="protein sequence ID" value="CAF1064544.1"/>
    <property type="molecule type" value="Genomic_DNA"/>
</dbReference>
<keyword evidence="2" id="KW-1133">Transmembrane helix</keyword>
<dbReference type="Proteomes" id="UP000663845">
    <property type="component" value="Unassembled WGS sequence"/>
</dbReference>
<comment type="caution">
    <text evidence="3">The sequence shown here is derived from an EMBL/GenBank/DDBJ whole genome shotgun (WGS) entry which is preliminary data.</text>
</comment>
<gene>
    <name evidence="3" type="ORF">JYZ213_LOCUS19408</name>
    <name evidence="4" type="ORF">OXD698_LOCUS6313</name>
</gene>
<reference evidence="3" key="1">
    <citation type="submission" date="2021-02" db="EMBL/GenBank/DDBJ databases">
        <authorList>
            <person name="Nowell W R."/>
        </authorList>
    </citation>
    <scope>NUCLEOTIDE SEQUENCE</scope>
</reference>
<evidence type="ECO:0000256" key="1">
    <source>
        <dbReference type="SAM" id="MobiDB-lite"/>
    </source>
</evidence>
<feature type="transmembrane region" description="Helical" evidence="2">
    <location>
        <begin position="94"/>
        <end position="112"/>
    </location>
</feature>
<name>A0A814LFK2_9BILA</name>
<feature type="compositionally biased region" description="Low complexity" evidence="1">
    <location>
        <begin position="21"/>
        <end position="41"/>
    </location>
</feature>
<proteinExistence type="predicted"/>
<feature type="compositionally biased region" description="Polar residues" evidence="1">
    <location>
        <begin position="78"/>
        <end position="89"/>
    </location>
</feature>
<dbReference type="EMBL" id="CAJOAZ010000272">
    <property type="protein sequence ID" value="CAF3598962.1"/>
    <property type="molecule type" value="Genomic_DNA"/>
</dbReference>
<feature type="region of interest" description="Disordered" evidence="1">
    <location>
        <begin position="21"/>
        <end position="89"/>
    </location>
</feature>
<feature type="region of interest" description="Disordered" evidence="1">
    <location>
        <begin position="121"/>
        <end position="148"/>
    </location>
</feature>
<organism evidence="3 5">
    <name type="scientific">Adineta steineri</name>
    <dbReference type="NCBI Taxonomy" id="433720"/>
    <lineage>
        <taxon>Eukaryota</taxon>
        <taxon>Metazoa</taxon>
        <taxon>Spiralia</taxon>
        <taxon>Gnathifera</taxon>
        <taxon>Rotifera</taxon>
        <taxon>Eurotatoria</taxon>
        <taxon>Bdelloidea</taxon>
        <taxon>Adinetida</taxon>
        <taxon>Adinetidae</taxon>
        <taxon>Adineta</taxon>
    </lineage>
</organism>
<dbReference type="AlphaFoldDB" id="A0A814LFK2"/>
<evidence type="ECO:0000313" key="5">
    <source>
        <dbReference type="Proteomes" id="UP000663845"/>
    </source>
</evidence>
<dbReference type="Proteomes" id="UP000663844">
    <property type="component" value="Unassembled WGS sequence"/>
</dbReference>
<keyword evidence="2" id="KW-0472">Membrane</keyword>
<keyword evidence="2" id="KW-0812">Transmembrane</keyword>
<accession>A0A814LFK2</accession>
<evidence type="ECO:0000256" key="2">
    <source>
        <dbReference type="SAM" id="Phobius"/>
    </source>
</evidence>